<comment type="caution">
    <text evidence="3">The sequence shown here is derived from an EMBL/GenBank/DDBJ whole genome shotgun (WGS) entry which is preliminary data.</text>
</comment>
<dbReference type="Gene3D" id="1.10.260.40">
    <property type="entry name" value="lambda repressor-like DNA-binding domains"/>
    <property type="match status" value="1"/>
</dbReference>
<gene>
    <name evidence="3" type="ORF">H8730_12900</name>
</gene>
<evidence type="ECO:0000313" key="4">
    <source>
        <dbReference type="Proteomes" id="UP000657006"/>
    </source>
</evidence>
<dbReference type="SMART" id="SM00530">
    <property type="entry name" value="HTH_XRE"/>
    <property type="match status" value="1"/>
</dbReference>
<sequence length="116" mass="13015">MTEPSEIGMRVKQLRVKKHMTQKALAERSGVSWSFISRLENGQSHASVSTLAKIASAVGEDLGLLLSSPASDMQSDYQLQSALLKLQSFPPEYQTFMIQAIDHMDSLLREQHRIQK</sequence>
<dbReference type="InterPro" id="IPR010982">
    <property type="entry name" value="Lambda_DNA-bd_dom_sf"/>
</dbReference>
<keyword evidence="4" id="KW-1185">Reference proteome</keyword>
<dbReference type="InterPro" id="IPR050807">
    <property type="entry name" value="TransReg_Diox_bact_type"/>
</dbReference>
<dbReference type="PROSITE" id="PS50943">
    <property type="entry name" value="HTH_CROC1"/>
    <property type="match status" value="1"/>
</dbReference>
<dbReference type="RefSeq" id="WP_249289901.1">
    <property type="nucleotide sequence ID" value="NZ_JACRSQ010000022.1"/>
</dbReference>
<evidence type="ECO:0000259" key="2">
    <source>
        <dbReference type="PROSITE" id="PS50943"/>
    </source>
</evidence>
<dbReference type="AlphaFoldDB" id="A0A926DV18"/>
<organism evidence="3 4">
    <name type="scientific">Bianquea renquensis</name>
    <dbReference type="NCBI Taxonomy" id="2763661"/>
    <lineage>
        <taxon>Bacteria</taxon>
        <taxon>Bacillati</taxon>
        <taxon>Bacillota</taxon>
        <taxon>Clostridia</taxon>
        <taxon>Eubacteriales</taxon>
        <taxon>Bianqueaceae</taxon>
        <taxon>Bianquea</taxon>
    </lineage>
</organism>
<dbReference type="GO" id="GO:0005829">
    <property type="term" value="C:cytosol"/>
    <property type="evidence" value="ECO:0007669"/>
    <property type="project" value="TreeGrafter"/>
</dbReference>
<proteinExistence type="predicted"/>
<dbReference type="CDD" id="cd00093">
    <property type="entry name" value="HTH_XRE"/>
    <property type="match status" value="1"/>
</dbReference>
<dbReference type="GO" id="GO:0003700">
    <property type="term" value="F:DNA-binding transcription factor activity"/>
    <property type="evidence" value="ECO:0007669"/>
    <property type="project" value="TreeGrafter"/>
</dbReference>
<dbReference type="Pfam" id="PF01381">
    <property type="entry name" value="HTH_3"/>
    <property type="match status" value="1"/>
</dbReference>
<evidence type="ECO:0000256" key="1">
    <source>
        <dbReference type="ARBA" id="ARBA00023125"/>
    </source>
</evidence>
<dbReference type="EMBL" id="JACRSQ010000022">
    <property type="protein sequence ID" value="MBC8544438.1"/>
    <property type="molecule type" value="Genomic_DNA"/>
</dbReference>
<protein>
    <submittedName>
        <fullName evidence="3">Helix-turn-helix transcriptional regulator</fullName>
    </submittedName>
</protein>
<reference evidence="3" key="1">
    <citation type="submission" date="2020-08" db="EMBL/GenBank/DDBJ databases">
        <title>Genome public.</title>
        <authorList>
            <person name="Liu C."/>
            <person name="Sun Q."/>
        </authorList>
    </citation>
    <scope>NUCLEOTIDE SEQUENCE</scope>
    <source>
        <strain evidence="3">NSJ-32</strain>
    </source>
</reference>
<dbReference type="Proteomes" id="UP000657006">
    <property type="component" value="Unassembled WGS sequence"/>
</dbReference>
<name>A0A926DV18_9FIRM</name>
<feature type="domain" description="HTH cro/C1-type" evidence="2">
    <location>
        <begin position="11"/>
        <end position="65"/>
    </location>
</feature>
<evidence type="ECO:0000313" key="3">
    <source>
        <dbReference type="EMBL" id="MBC8544438.1"/>
    </source>
</evidence>
<keyword evidence="1" id="KW-0238">DNA-binding</keyword>
<dbReference type="GO" id="GO:0003677">
    <property type="term" value="F:DNA binding"/>
    <property type="evidence" value="ECO:0007669"/>
    <property type="project" value="UniProtKB-KW"/>
</dbReference>
<dbReference type="SUPFAM" id="SSF47413">
    <property type="entry name" value="lambda repressor-like DNA-binding domains"/>
    <property type="match status" value="1"/>
</dbReference>
<dbReference type="InterPro" id="IPR001387">
    <property type="entry name" value="Cro/C1-type_HTH"/>
</dbReference>
<dbReference type="PANTHER" id="PTHR46797">
    <property type="entry name" value="HTH-TYPE TRANSCRIPTIONAL REGULATOR"/>
    <property type="match status" value="1"/>
</dbReference>
<dbReference type="PANTHER" id="PTHR46797:SF1">
    <property type="entry name" value="METHYLPHOSPHONATE SYNTHASE"/>
    <property type="match status" value="1"/>
</dbReference>
<accession>A0A926DV18</accession>